<comment type="domain">
    <text evidence="33">The YXXL motif is involved in determining the exact site of viral release at the surface of infected mononuclear cells and promotes endocytosis. YXXL and di-leucine endocytosis motifs interact directly or indirectly with the clathrin adapter complexes, opperate independently, and their activities are not additive.</text>
</comment>
<organismHost>
    <name type="scientific">Homo sapiens</name>
    <name type="common">Human</name>
    <dbReference type="NCBI Taxonomy" id="9606"/>
</organismHost>
<feature type="disulfide bond" evidence="33">
    <location>
        <begin position="229"/>
        <end position="240"/>
    </location>
</feature>
<keyword evidence="17 33" id="KW-1161">Viral attachment to host cell</keyword>
<evidence type="ECO:0000256" key="29">
    <source>
        <dbReference type="ARBA" id="ARBA00023280"/>
    </source>
</evidence>
<keyword evidence="28 33" id="KW-0325">Glycoprotein</keyword>
<dbReference type="Gene3D" id="2.170.40.20">
    <property type="entry name" value="Human immunodeficiency virus 1, Gp160, envelope glycoprotein"/>
    <property type="match status" value="2"/>
</dbReference>
<evidence type="ECO:0000256" key="9">
    <source>
        <dbReference type="ARBA" id="ARBA00022511"/>
    </source>
</evidence>
<dbReference type="Pfam" id="PF00516">
    <property type="entry name" value="GP120"/>
    <property type="match status" value="1"/>
</dbReference>
<dbReference type="GO" id="GO:0019082">
    <property type="term" value="P:viral protein processing"/>
    <property type="evidence" value="ECO:0007669"/>
    <property type="project" value="UniProtKB-UniRule"/>
</dbReference>
<dbReference type="CDD" id="cd09909">
    <property type="entry name" value="HIV-1-like_HR1-HR2"/>
    <property type="match status" value="1"/>
</dbReference>
<feature type="region of interest" description="Disordered" evidence="35">
    <location>
        <begin position="722"/>
        <end position="746"/>
    </location>
</feature>
<dbReference type="SUPFAM" id="SSF58069">
    <property type="entry name" value="Virus ectodomain"/>
    <property type="match status" value="1"/>
</dbReference>
<keyword evidence="30 33" id="KW-0449">Lipoprotein</keyword>
<keyword evidence="15 33" id="KW-0053">Apoptosis</keyword>
<comment type="miscellaneous">
    <text evidence="33">HIV-1 lineages are divided in three main groups, M (for Major), O (for Outlier), and N (for New, or Non-M, Non-O). The vast majority of strains found worldwide belong to the group M. Group O seems to be endemic to and largely confined to Cameroon and neighboring countries in West Central Africa, where these viruses represent a small minority of HIV-1 strains. The group N is represented by a limited number of isolates from Cameroonian persons. The group M is further subdivided in 9 clades or subtypes (A to D, F to H, J and K).</text>
</comment>
<evidence type="ECO:0000256" key="23">
    <source>
        <dbReference type="ARBA" id="ARBA00023046"/>
    </source>
</evidence>
<dbReference type="GO" id="GO:1903908">
    <property type="term" value="P:positive regulation of plasma membrane raft polarization"/>
    <property type="evidence" value="ECO:0007669"/>
    <property type="project" value="UniProtKB-UniRule"/>
</dbReference>
<dbReference type="GO" id="GO:0019064">
    <property type="term" value="P:fusion of virus membrane with host plasma membrane"/>
    <property type="evidence" value="ECO:0007669"/>
    <property type="project" value="UniProtKB-UniRule"/>
</dbReference>
<dbReference type="Gene3D" id="1.20.5.490">
    <property type="entry name" value="Single helix bin"/>
    <property type="match status" value="1"/>
</dbReference>
<comment type="function">
    <text evidence="33">Surface protein gp120: Attaches the virus to the host lymphoid cell by binding to the primary receptor CD4. This interaction induces a structural rearrangement creating a high affinity binding site for a chemokine coreceptor like CXCR4 and/or CCR5. Acts as a ligand for CD209/DC-SIGN and CLEC4M/DC-SIGNR, which are respectively found on dendritic cells (DCs), and on endothelial cells of liver sinusoids and lymph node sinuses. These interactions allow capture of viral particles at mucosal surfaces by these cells and subsequent transmission to permissive cells. HIV subverts the migration properties of dendritic cells to gain access to CD4+ T-cells in lymph nodes. Virus transmission to permissive T-cells occurs either in trans (without DCs infection, through viral capture and transmission), or in cis (following DCs productive infection, through the usual CD4-gp120 interaction), thereby inducing a robust infection. In trans infection, bound virions remain infectious over days and it is proposed that they are not degraded, but protected in non-lysosomal acidic organelles within the DCs close to the cell membrane thus contributing to the viral infectious potential during DCs' migration from the periphery to the lymphoid tissues. On arrival at lymphoid tissues, intact virions recycle back to DCs' cell surface allowing virus transmission to CD4+ T-cells.</text>
</comment>
<comment type="subunit">
    <text evidence="33">The mature envelope protein (Env) consists of a homotrimer of non-covalently associated gp120-gp41 heterodimers. The resulting complex protrudes from the virus surface as a spike. There seems to be as few as 10 spikes on the average virion. Surface protein gp120 interacts with host CD4, CCR5 and CXCR4. Gp120 also interacts with the C-type lectins CD209/DC-SIGN and CLEC4M/DC-SIGNR (collectively referred to as DC-SIGN(R)). Gp120 and gp41 interact with GalCer. Gp120 interacts with host ITGA4/ITGB7 complex; on CD4+ T-cells, this interaction results in rapid activation of integrin ITGAL/LFA-1, which facilitates efficient cell-to-cell spreading of HIV-1. Gp120 interacts with cell-associated heparan sulfate; this interaction increases virus infectivity on permissive cells and may be involved in infection of CD4- cells.</text>
</comment>
<proteinExistence type="inferred from homology"/>
<evidence type="ECO:0000256" key="24">
    <source>
        <dbReference type="ARBA" id="ARBA00023054"/>
    </source>
</evidence>
<comment type="PTM">
    <text evidence="33">Palmitoylation of the transmembrane protein and of Env polyprotein (prior to its proteolytic cleavage) is essential for their association with host cell membrane lipid rafts. Palmitoylation is therefore required for envelope trafficking to classical lipid rafts, but not for viral replication.</text>
</comment>
<dbReference type="FunFam" id="2.170.40.20:FF:000001">
    <property type="entry name" value="Envelope glycoprotein gp160"/>
    <property type="match status" value="1"/>
</dbReference>
<dbReference type="FunFam" id="2.170.40.20:FF:000003">
    <property type="entry name" value="Envelope glycoprotein gp160"/>
    <property type="match status" value="1"/>
</dbReference>
<feature type="site" description="Cleavage; by host furin" evidence="33">
    <location>
        <begin position="513"/>
        <end position="514"/>
    </location>
</feature>
<evidence type="ECO:0000256" key="30">
    <source>
        <dbReference type="ARBA" id="ARBA00023288"/>
    </source>
</evidence>
<dbReference type="GO" id="GO:0020002">
    <property type="term" value="C:host cell plasma membrane"/>
    <property type="evidence" value="ECO:0007669"/>
    <property type="project" value="UniProtKB-SubCell"/>
</dbReference>
<keyword evidence="12 33" id="KW-1162">Viral penetration into host cytoplasm</keyword>
<feature type="domain" description="Human immunodeficiency virus 1 envelope glycoprotein Gp120" evidence="36">
    <location>
        <begin position="33"/>
        <end position="513"/>
    </location>
</feature>
<feature type="region of interest" description="Immunosuppression" evidence="33">
    <location>
        <begin position="577"/>
        <end position="595"/>
    </location>
</feature>
<keyword evidence="24 33" id="KW-0175">Coiled coil</keyword>
<evidence type="ECO:0000256" key="1">
    <source>
        <dbReference type="ARBA" id="ARBA00004402"/>
    </source>
</evidence>
<evidence type="ECO:0000256" key="35">
    <source>
        <dbReference type="SAM" id="MobiDB-lite"/>
    </source>
</evidence>
<keyword evidence="31 33" id="KW-1160">Virus entry into host cell</keyword>
<sequence>MTVTGIRKNYQHLWRWGTLLLGMLMICSAAENLWVTVYYGVPVWKEATTTLFCASDARAYDTEVHNIWATHACVPTDPAPQEVVLGNVTENFNMWKNDMVEQMHEDIISLWDQSLKPCVKLTPLCVTLNCTNLNTTDTNSTTNTSRTTSSPIEVGEIKNCSFNITTSIRTKVKDYAYFYKLDVVQIDNSTNYRLINCNTSVITQACPKVSFEPIPIHYCAPAGFAILKCNNKTFNGTGPCTNVSTVQCTHGIRPVVSTQLLLNGSLAEEEVVIRSSNFSNNARVIIVQLNEPVEINCTRPNNNTRKSISLGPGRAWYTTGQIIGDIRQAHCNLSSIKWNNTLKRITEKLREQFGNKTIIFNQSSGGDPEIVMHSFNCGGEFFYCNTSKLFNSVWNVNSTWNDTSIWNDTAGNSTIMLPCRIKQIINMWQEVGKAMYAPPIRGQIRCLSNITGLLLTRDGGTNETNTTETFRPGGGDMRDNWRSELYKYKVIKIEPLGVAPTKAKRRVVQREKRAVGTIGAMFLGFLGAAGSTMGAASITLTVQARQLLSGIVQQQRNLLRAIEAQQHLLQLTVWGIKQLQARVLAVERYLKDQQLLGIWGCSGKLICTTAVPWNASWSNKSLNEIWNNMTWMEWEREINNYTKEIYTLIEESQNQQEKNELELLELDKWASLWNWFDITKWLWYIKIFIMIVGGLVGLRIVFAVLSIVNRVRQGYSPLSLQTRFPTQRGPDRPEGIEEEGGEQDRDRSERLVNGLLTLIWEDLRNLCLFSYHHLRDLLLIVVRIVELLGRRGWEALRYWWNLLQYWIQELKNSAISLFNATAIAVAEGTDRVIEVAQRACRAVLHIPRRIRQGLERALL</sequence>
<dbReference type="FunFam" id="1.20.5.490:FF:000001">
    <property type="entry name" value="Envelope glycoprotein gp160"/>
    <property type="match status" value="1"/>
</dbReference>
<dbReference type="GO" id="GO:0044175">
    <property type="term" value="C:host cell endosome membrane"/>
    <property type="evidence" value="ECO:0007669"/>
    <property type="project" value="UniProtKB-SubCell"/>
</dbReference>
<dbReference type="GO" id="GO:0016020">
    <property type="term" value="C:membrane"/>
    <property type="evidence" value="ECO:0007669"/>
    <property type="project" value="UniProtKB-UniRule"/>
</dbReference>
<comment type="domain">
    <text evidence="33 34">The 17 amino acids long immunosuppressive region is present in many retroviral envelope proteins. Synthetic peptides derived from this relatively conserved sequence inhibit immune function in vitro and in vivo.</text>
</comment>
<comment type="caution">
    <text evidence="33 34">Lacks conserved residue(s) required for the propagation of feature annotation.</text>
</comment>
<dbReference type="GO" id="GO:0055036">
    <property type="term" value="C:virion membrane"/>
    <property type="evidence" value="ECO:0007669"/>
    <property type="project" value="UniProtKB-SubCell"/>
</dbReference>
<keyword evidence="29 33" id="KW-0899">Viral immunoevasion</keyword>
<dbReference type="GO" id="GO:0075512">
    <property type="term" value="P:clathrin-dependent endocytosis of virus by host cell"/>
    <property type="evidence" value="ECO:0007669"/>
    <property type="project" value="UniProtKB-UniRule"/>
</dbReference>
<comment type="subcellular location">
    <molecule>Surface protein gp120</molecule>
    <subcellularLocation>
        <location evidence="33">Virion membrane</location>
        <topology evidence="33">Peripheral membrane protein</topology>
    </subcellularLocation>
    <subcellularLocation>
        <location evidence="33">Host cell membrane</location>
        <topology evidence="33">Peripheral membrane protein</topology>
    </subcellularLocation>
    <subcellularLocation>
        <location evidence="33">Host endosome membrane</location>
        <topology evidence="33">Single-pass type I membrane protein</topology>
    </subcellularLocation>
    <text evidence="33">The surface protein is not anchored to the viral envelope, but associates with the extravirion surface through its binding to TM. It is probably concentrated at the site of budding and incorporated into the virions possibly by contacts between the cytoplasmic tail of Env and the N-terminus of Gag.</text>
</comment>
<comment type="similarity">
    <text evidence="33">Belongs to the HIV-1 env protein family.</text>
</comment>
<evidence type="ECO:0000256" key="3">
    <source>
        <dbReference type="ARBA" id="ARBA00004505"/>
    </source>
</evidence>
<dbReference type="GO" id="GO:1903911">
    <property type="term" value="P:positive regulation of receptor clustering"/>
    <property type="evidence" value="ECO:0007669"/>
    <property type="project" value="UniProtKB-UniRule"/>
</dbReference>
<evidence type="ECO:0000256" key="16">
    <source>
        <dbReference type="ARBA" id="ARBA00022729"/>
    </source>
</evidence>
<evidence type="ECO:0000256" key="18">
    <source>
        <dbReference type="ARBA" id="ARBA00022844"/>
    </source>
</evidence>
<keyword evidence="16 33" id="KW-0732">Signal</keyword>
<comment type="PTM">
    <text evidence="33">Highly glycosylated by host. The high number of glycan on the protein is reffered to as 'glycan shield' because it contributes to hide protein sequence from adaptive immune system.</text>
</comment>
<keyword evidence="13 33" id="KW-0165">Cleavage on pair of basic residues</keyword>
<keyword evidence="26 33" id="KW-0564">Palmitate</keyword>
<evidence type="ECO:0000256" key="12">
    <source>
        <dbReference type="ARBA" id="ARBA00022595"/>
    </source>
</evidence>
<dbReference type="Gene3D" id="1.10.287.210">
    <property type="match status" value="1"/>
</dbReference>
<evidence type="ECO:0000256" key="8">
    <source>
        <dbReference type="ARBA" id="ARBA00022510"/>
    </source>
</evidence>
<dbReference type="InterPro" id="IPR000328">
    <property type="entry name" value="GP41-like"/>
</dbReference>
<gene>
    <name evidence="33 38" type="primary">env</name>
</gene>
<feature type="region of interest" description="MPER; binding to GalCer" evidence="33">
    <location>
        <begin position="665"/>
        <end position="686"/>
    </location>
</feature>
<evidence type="ECO:0000256" key="17">
    <source>
        <dbReference type="ARBA" id="ARBA00022804"/>
    </source>
</evidence>
<comment type="domain">
    <text evidence="33">The CD4-binding region is targeted by the antibody b12.</text>
</comment>
<dbReference type="InterPro" id="IPR036377">
    <property type="entry name" value="Gp120_core_sf"/>
</dbReference>
<feature type="chain" id="PRO_5023510922" description="Envelope glycoprotein gp160" evidence="33">
    <location>
        <begin position="32"/>
        <end position="859"/>
    </location>
</feature>
<evidence type="ECO:0000256" key="11">
    <source>
        <dbReference type="ARBA" id="ARBA00022581"/>
    </source>
</evidence>
<keyword evidence="7 33" id="KW-1168">Fusion of virus membrane with host membrane</keyword>
<feature type="region of interest" description="CD4-binding loop" evidence="33">
    <location>
        <begin position="363"/>
        <end position="373"/>
    </location>
</feature>
<keyword evidence="22 33" id="KW-1133">Transmembrane helix</keyword>
<keyword evidence="27 33" id="KW-1015">Disulfide bond</keyword>
<evidence type="ECO:0000256" key="20">
    <source>
        <dbReference type="ARBA" id="ARBA00022879"/>
    </source>
</evidence>
<comment type="domain">
    <text evidence="33">The membrane proximal external region (MPER) present in gp41 is a tryptophan-rich region recognized by the antibodies 2F5, Z13, and 4E10. MPER seems to play a role in fusion.</text>
</comment>
<feature type="disulfide bond" evidence="33">
    <location>
        <begin position="219"/>
        <end position="248"/>
    </location>
</feature>
<evidence type="ECO:0000256" key="25">
    <source>
        <dbReference type="ARBA" id="ARBA00023136"/>
    </source>
</evidence>
<dbReference type="GO" id="GO:0039654">
    <property type="term" value="P:fusion of virus membrane with host endosome membrane"/>
    <property type="evidence" value="ECO:0007669"/>
    <property type="project" value="UniProtKB-UniRule"/>
</dbReference>
<dbReference type="GO" id="GO:0019062">
    <property type="term" value="P:virion attachment to host cell"/>
    <property type="evidence" value="ECO:0007669"/>
    <property type="project" value="UniProtKB-UniRule"/>
</dbReference>
<evidence type="ECO:0000256" key="19">
    <source>
        <dbReference type="ARBA" id="ARBA00022870"/>
    </source>
</evidence>
<keyword evidence="11 33" id="KW-0945">Host-virus interaction</keyword>
<keyword evidence="25 33" id="KW-0472">Membrane</keyword>
<feature type="chain" id="PRO_5023510923" description="Transmembrane protein gp41" evidence="33">
    <location>
        <begin position="514"/>
        <end position="859"/>
    </location>
</feature>
<evidence type="ECO:0000256" key="7">
    <source>
        <dbReference type="ARBA" id="ARBA00022506"/>
    </source>
</evidence>
<evidence type="ECO:0000256" key="5">
    <source>
        <dbReference type="ARBA" id="ARBA00004578"/>
    </source>
</evidence>
<keyword evidence="8 33" id="KW-1170">Fusion of virus membrane with host endosomal membrane</keyword>
<feature type="lipid moiety-binding region" description="S-palmitoyl cysteine; by host" evidence="33">
    <location>
        <position position="840"/>
    </location>
</feature>
<comment type="domain">
    <text evidence="33">Some of the most genetically diverse regions of the viral genome are present in Env. They are called variable regions 1 through 5 (V1 through V5). Coreceptor usage of gp120 is determined mainly by the primary structure of the third variable region (V3) in the outer domain of gp120. The sequence of V3 determines which coreceptor, CCR5 and/or CXCR4 (corresponding to R5/macrophage, X4/T cell and R5X4/T cell and macrophage tropism), is used to trigger the fusion potential of the Env complex, and hence which cells the virus can infect. Binding to CCR5 involves a region adjacent in addition to V3.</text>
</comment>
<evidence type="ECO:0000313" key="38">
    <source>
        <dbReference type="EMBL" id="AOK87781.1"/>
    </source>
</evidence>
<feature type="short sequence motif" description="Di-leucine internalization motif" evidence="33">
    <location>
        <begin position="858"/>
        <end position="859"/>
    </location>
</feature>
<evidence type="ECO:0000256" key="27">
    <source>
        <dbReference type="ARBA" id="ARBA00023157"/>
    </source>
</evidence>
<dbReference type="HAMAP" id="MF_04083">
    <property type="entry name" value="HIV_ENV"/>
    <property type="match status" value="1"/>
</dbReference>
<dbReference type="FunFam" id="1.10.287.210:FF:000001">
    <property type="entry name" value="Envelope glycoprotein gp160"/>
    <property type="match status" value="1"/>
</dbReference>
<feature type="domain" description="Retroviral envelope protein GP41-like" evidence="37">
    <location>
        <begin position="533"/>
        <end position="721"/>
    </location>
</feature>
<feature type="lipid moiety-binding region" description="S-palmitoyl cysteine; by host" evidence="33">
    <location>
        <position position="767"/>
    </location>
</feature>
<evidence type="ECO:0000256" key="13">
    <source>
        <dbReference type="ARBA" id="ARBA00022685"/>
    </source>
</evidence>
<evidence type="ECO:0000256" key="26">
    <source>
        <dbReference type="ARBA" id="ARBA00023139"/>
    </source>
</evidence>
<keyword evidence="10 33" id="KW-1165">Clathrin-mediated endocytosis of virus by host</keyword>
<accession>A0A1C8Z242</accession>
<feature type="transmembrane region" description="Helical" evidence="34">
    <location>
        <begin position="20"/>
        <end position="41"/>
    </location>
</feature>
<comment type="miscellaneous">
    <text evidence="33">Inhibitors targeting HIV-1 viral envelope proteins are used as antiretroviral drugs. Attachment of virions to the cell surface via non-specific interactions and CD4 binding can be blocked by inhibitors that include cyanovirin-N, cyclotriazadisulfonamide analogs, PRO 2000, TNX 355 and PRO 542. In addition, BMS 806 can block CD4-induced conformational changes. Env interactions with the coreceptor molecules can be targeted by CCR5 antagonists including SCH-D, maraviroc (UK 427857) and aplaviroc (GW 873140), and the CXCR4 antagonist AMD 070. Fusion of viral and cellular membranes can be inhibited by peptides such as enfuvirtide and tifuvirtide (T 1249). Resistance to inhibitors associated with mutations in Env are observed. Most of the time, single mutations confer only a modest reduction in drug susceptibility. Combination of several mutations is usually required to develop a high-level drug resistance.</text>
</comment>
<evidence type="ECO:0000256" key="33">
    <source>
        <dbReference type="HAMAP-Rule" id="MF_04083"/>
    </source>
</evidence>
<keyword evidence="9 33" id="KW-1032">Host cell membrane</keyword>
<comment type="subunit">
    <text evidence="32">The mature envelope protein (Env) consists of a homotrimer of non-covalently associated gp120-gp41 heterodimers. The resulting complex protrudes from the virus surface as a spike. There seems to be as few as 10 spikes on the average virion. Interacts with host CD4, CCR5 and CXCR4. Gp120 also interacts with the C-type lectins CD209/DC-SIGN and CLEC4M/DC-SIGNR (collectively referred to as DC-SIGN(R)). Gp120 and gp41 interact with GalCer. Gp120 interacts with host ITGA4/ITGB7 complex; on CD4+ T-cells, this interaction results in rapid activation of integrin ITGAL/LFA-1, which facilitates efficient cell-to-cell spreading of HIV-1. Gp120 interacts with cell-associated heparan sulfate; this interaction increases virus infectivity on permissive cells and may be involved in infection of CD4- cells.</text>
</comment>
<keyword evidence="19 33" id="KW-1043">Host membrane</keyword>
<evidence type="ECO:0000256" key="14">
    <source>
        <dbReference type="ARBA" id="ARBA00022692"/>
    </source>
</evidence>
<dbReference type="EMBL" id="KX693416">
    <property type="protein sequence ID" value="AOK87781.1"/>
    <property type="molecule type" value="Genomic_DNA"/>
</dbReference>
<reference evidence="38" key="1">
    <citation type="submission" date="2016-08" db="EMBL/GenBank/DDBJ databases">
        <title>Escape from humoral immunity is associated with treatment failure in HIV-1-infected patients receiving long-term antiretroviral therapy: implication for predicting treatment outcome and designing individual therapeutic regimen.</title>
        <authorList>
            <person name="Ouyang Y."/>
            <person name="Yin Q."/>
            <person name="Li Z."/>
            <person name="Ma L."/>
        </authorList>
    </citation>
    <scope>NUCLEOTIDE SEQUENCE</scope>
    <source>
        <strain evidence="38">3796-10</strain>
    </source>
</reference>
<feature type="disulfide bond" evidence="33">
    <location>
        <begin position="53"/>
        <end position="73"/>
    </location>
</feature>
<evidence type="ECO:0000256" key="28">
    <source>
        <dbReference type="ARBA" id="ARBA00023180"/>
    </source>
</evidence>
<evidence type="ECO:0000256" key="32">
    <source>
        <dbReference type="ARBA" id="ARBA00062028"/>
    </source>
</evidence>
<feature type="topological domain" description="Cytoplasmic" evidence="33">
    <location>
        <begin position="709"/>
        <end position="859"/>
    </location>
</feature>
<feature type="coiled-coil region" evidence="33">
    <location>
        <begin position="636"/>
        <end position="670"/>
    </location>
</feature>
<comment type="function">
    <text evidence="33">Transmembrane protein gp41: Acts as a class I viral fusion protein. Under the current model, the protein has at least 3 conformational states: pre-fusion native state, pre-hairpin intermediate state, and post-fusion hairpin state. During fusion of viral and target intracellular membranes, the coiled coil regions (heptad repeats) assume a trimer-of-hairpins structure, positioning the fusion peptide in close proximity to the C-terminal region of the ectodomain. The formation of this structure appears to drive apposition and subsequent fusion of viral and target cell membranes. Complete fusion occurs in host cell endosomes and is dynamin-dependent, however some lipid transfer might occur at the plasma membrane. The virus undergoes clathrin-dependent internalization long before endosomal fusion, thus minimizing the surface exposure of conserved viral epitopes during fusion and reducing the efficacy of inhibitors targeting these epitopes. Membranes fusion leads to delivery of the nucleocapsid into the cytoplasm.</text>
</comment>
<comment type="subcellular location">
    <molecule>Transmembrane protein gp41</molecule>
    <subcellularLocation>
        <location evidence="33">Virion membrane</location>
        <topology evidence="33">Single-pass type I membrane protein</topology>
    </subcellularLocation>
    <subcellularLocation>
        <location evidence="33">Host cell membrane</location>
        <topology evidence="33">Single-pass type I membrane protein</topology>
    </subcellularLocation>
    <subcellularLocation>
        <location evidence="33">Host endosome membrane</location>
        <topology evidence="33">Single-pass type I membrane protein</topology>
    </subcellularLocation>
    <text evidence="33">It is probably concentrated at the site of budding and incorporated into the virions possibly by contacts between the cytoplasmic tail of Env and the N-terminus of Gag.</text>
</comment>
<evidence type="ECO:0000256" key="10">
    <source>
        <dbReference type="ARBA" id="ARBA00022570"/>
    </source>
</evidence>
<feature type="short sequence motif" description="YXXL motif; contains endocytosis signal" evidence="33">
    <location>
        <begin position="715"/>
        <end position="718"/>
    </location>
</feature>
<keyword evidence="14 33" id="KW-0812">Transmembrane</keyword>
<evidence type="ECO:0000256" key="34">
    <source>
        <dbReference type="RuleBase" id="RU363095"/>
    </source>
</evidence>
<comment type="function">
    <text evidence="33">Envelope glycoprotein gp160: Oligomerizes in the host endoplasmic reticulum into predominantly trimers. In a second time, gp160 transits in the host Golgi, where glycosylation is completed. The precursor is then proteolytically cleaved in the trans-Golgi and thereby activated by cellular furin or furin-like proteases to produce gp120 and gp41.</text>
</comment>
<feature type="disulfide bond" evidence="33">
    <location>
        <begin position="601"/>
        <end position="607"/>
    </location>
</feature>
<evidence type="ECO:0000259" key="37">
    <source>
        <dbReference type="Pfam" id="PF00517"/>
    </source>
</evidence>
<dbReference type="GO" id="GO:0005198">
    <property type="term" value="F:structural molecule activity"/>
    <property type="evidence" value="ECO:0007669"/>
    <property type="project" value="UniProtKB-UniRule"/>
</dbReference>
<evidence type="ECO:0000256" key="15">
    <source>
        <dbReference type="ARBA" id="ARBA00022703"/>
    </source>
</evidence>
<keyword evidence="23 33" id="KW-1039">Host endosome</keyword>
<keyword evidence="21 33" id="KW-1164">Virus endocytosis by host</keyword>
<comment type="subcellular location">
    <subcellularLocation>
        <location evidence="3">Host cell membrane</location>
        <topology evidence="3">Peripheral membrane protein</topology>
    </subcellularLocation>
    <subcellularLocation>
        <location evidence="1">Host cell membrane</location>
        <topology evidence="1">Single-pass type I membrane protein</topology>
    </subcellularLocation>
    <subcellularLocation>
        <location evidence="2">Host endosome membrane</location>
        <topology evidence="2">Peripheral membrane protein</topology>
    </subcellularLocation>
    <subcellularLocation>
        <location evidence="5">Host endosome membrane</location>
        <topology evidence="5">Single-pass type I membrane protein</topology>
    </subcellularLocation>
    <subcellularLocation>
        <location evidence="6">Virion membrane</location>
        <topology evidence="6">Peripheral membrane protein</topology>
    </subcellularLocation>
    <subcellularLocation>
        <location evidence="4">Virion membrane</location>
        <topology evidence="4">Single-pass type I membrane protein</topology>
    </subcellularLocation>
</comment>
<evidence type="ECO:0000256" key="4">
    <source>
        <dbReference type="ARBA" id="ARBA00004563"/>
    </source>
</evidence>
<evidence type="ECO:0000259" key="36">
    <source>
        <dbReference type="Pfam" id="PF00516"/>
    </source>
</evidence>
<name>A0A1C8Z242_HV1</name>
<evidence type="ECO:0000256" key="22">
    <source>
        <dbReference type="ARBA" id="ARBA00022989"/>
    </source>
</evidence>
<feature type="transmembrane region" description="Helical" evidence="34">
    <location>
        <begin position="681"/>
        <end position="708"/>
    </location>
</feature>
<comment type="PTM">
    <text evidence="33">Specific enzymatic cleavages in vivo yield mature proteins. Envelope glycoproteins are synthesized as a inactive precursor that is heavily N-glycosylated and processed likely by host cell furin in the Golgi to yield the mature SU and TM proteins. The cleavage site between SU and TM requires the minimal sequence [KR]-X-[KR]-R. About 2 of the 9 disulfide bonds of gp41 are reduced by P4HB/PDI, following binding to CD4 receptor.</text>
</comment>
<dbReference type="SUPFAM" id="SSF56502">
    <property type="entry name" value="gp120 core"/>
    <property type="match status" value="2"/>
</dbReference>
<dbReference type="Pfam" id="PF00517">
    <property type="entry name" value="GP41"/>
    <property type="match status" value="1"/>
</dbReference>
<evidence type="ECO:0000256" key="21">
    <source>
        <dbReference type="ARBA" id="ARBA00022890"/>
    </source>
</evidence>
<dbReference type="InterPro" id="IPR000777">
    <property type="entry name" value="HIV1_Gp120"/>
</dbReference>
<dbReference type="GO" id="GO:0019031">
    <property type="term" value="C:viral envelope"/>
    <property type="evidence" value="ECO:0007669"/>
    <property type="project" value="UniProtKB-KW"/>
</dbReference>
<protein>
    <recommendedName>
        <fullName evidence="33">Envelope glycoprotein gp160</fullName>
    </recommendedName>
    <alternativeName>
        <fullName evidence="33">Env polyprotein</fullName>
    </alternativeName>
    <component>
        <recommendedName>
            <fullName evidence="33">Surface protein gp120</fullName>
            <shortName evidence="33">SU</shortName>
        </recommendedName>
        <alternativeName>
            <fullName evidence="33">Glycoprotein 120</fullName>
            <shortName evidence="33">gp120</shortName>
        </alternativeName>
    </component>
    <component>
        <recommendedName>
            <fullName evidence="33">Transmembrane protein gp41</fullName>
            <shortName evidence="33">TM</shortName>
        </recommendedName>
        <alternativeName>
            <fullName evidence="33">Glycoprotein 41</fullName>
            <shortName evidence="33">gp41</shortName>
        </alternativeName>
    </component>
</protein>
<evidence type="ECO:0000256" key="31">
    <source>
        <dbReference type="ARBA" id="ARBA00023296"/>
    </source>
</evidence>
<dbReference type="GO" id="GO:0052031">
    <property type="term" value="P:symbiont-mediated perturbation of host defense response"/>
    <property type="evidence" value="ECO:0007669"/>
    <property type="project" value="UniProtKB-UniRule"/>
</dbReference>
<dbReference type="InterPro" id="IPR037527">
    <property type="entry name" value="Gp160"/>
</dbReference>
<evidence type="ECO:0000256" key="6">
    <source>
        <dbReference type="ARBA" id="ARBA00004650"/>
    </source>
</evidence>
<keyword evidence="18 33" id="KW-0946">Virion</keyword>
<evidence type="ECO:0000256" key="2">
    <source>
        <dbReference type="ARBA" id="ARBA00004433"/>
    </source>
</evidence>
<keyword evidence="20 33" id="KW-0261">Viral envelope protein</keyword>
<organism evidence="38">
    <name type="scientific">Human immunodeficiency virus type 1</name>
    <name type="common">HIV-1</name>
    <dbReference type="NCBI Taxonomy" id="11676"/>
    <lineage>
        <taxon>Viruses</taxon>
        <taxon>Riboviria</taxon>
        <taxon>Pararnavirae</taxon>
        <taxon>Artverviricota</taxon>
        <taxon>Revtraviricetes</taxon>
        <taxon>Ortervirales</taxon>
        <taxon>Retroviridae</taxon>
        <taxon>Orthoretrovirinae</taxon>
        <taxon>Lentivirus</taxon>
        <taxon>Lentivirus humimdef1</taxon>
    </lineage>
</organism>